<feature type="region of interest" description="Disordered" evidence="1">
    <location>
        <begin position="1"/>
        <end position="20"/>
    </location>
</feature>
<evidence type="ECO:0000256" key="1">
    <source>
        <dbReference type="SAM" id="MobiDB-lite"/>
    </source>
</evidence>
<dbReference type="Proteomes" id="UP000235145">
    <property type="component" value="Unassembled WGS sequence"/>
</dbReference>
<accession>A0A9R1X0A2</accession>
<evidence type="ECO:0000313" key="2">
    <source>
        <dbReference type="EMBL" id="KAJ0191687.1"/>
    </source>
</evidence>
<dbReference type="AlphaFoldDB" id="A0A9R1X0A2"/>
<gene>
    <name evidence="2" type="ORF">LSAT_V11C800422150</name>
</gene>
<name>A0A9R1X0A2_LACSA</name>
<dbReference type="EMBL" id="NBSK02000008">
    <property type="protein sequence ID" value="KAJ0191687.1"/>
    <property type="molecule type" value="Genomic_DNA"/>
</dbReference>
<reference evidence="2 3" key="1">
    <citation type="journal article" date="2017" name="Nat. Commun.">
        <title>Genome assembly with in vitro proximity ligation data and whole-genome triplication in lettuce.</title>
        <authorList>
            <person name="Reyes-Chin-Wo S."/>
            <person name="Wang Z."/>
            <person name="Yang X."/>
            <person name="Kozik A."/>
            <person name="Arikit S."/>
            <person name="Song C."/>
            <person name="Xia L."/>
            <person name="Froenicke L."/>
            <person name="Lavelle D.O."/>
            <person name="Truco M.J."/>
            <person name="Xia R."/>
            <person name="Zhu S."/>
            <person name="Xu C."/>
            <person name="Xu H."/>
            <person name="Xu X."/>
            <person name="Cox K."/>
            <person name="Korf I."/>
            <person name="Meyers B.C."/>
            <person name="Michelmore R.W."/>
        </authorList>
    </citation>
    <scope>NUCLEOTIDE SEQUENCE [LARGE SCALE GENOMIC DNA]</scope>
    <source>
        <strain evidence="3">cv. Salinas</strain>
        <tissue evidence="2">Seedlings</tissue>
    </source>
</reference>
<comment type="caution">
    <text evidence="2">The sequence shown here is derived from an EMBL/GenBank/DDBJ whole genome shotgun (WGS) entry which is preliminary data.</text>
</comment>
<feature type="region of interest" description="Disordered" evidence="1">
    <location>
        <begin position="49"/>
        <end position="112"/>
    </location>
</feature>
<sequence>MSVACNDRMSSPPCIAPIKSVSHPHCLQLPSLNRRSIYSLECSLEKGTLRIDTEDNDSISEPLGEESESVSTKEPRNGITNSMKSSDDGSGASSSGRATMNLYTYTYLDEQP</sequence>
<organism evidence="2 3">
    <name type="scientific">Lactuca sativa</name>
    <name type="common">Garden lettuce</name>
    <dbReference type="NCBI Taxonomy" id="4236"/>
    <lineage>
        <taxon>Eukaryota</taxon>
        <taxon>Viridiplantae</taxon>
        <taxon>Streptophyta</taxon>
        <taxon>Embryophyta</taxon>
        <taxon>Tracheophyta</taxon>
        <taxon>Spermatophyta</taxon>
        <taxon>Magnoliopsida</taxon>
        <taxon>eudicotyledons</taxon>
        <taxon>Gunneridae</taxon>
        <taxon>Pentapetalae</taxon>
        <taxon>asterids</taxon>
        <taxon>campanulids</taxon>
        <taxon>Asterales</taxon>
        <taxon>Asteraceae</taxon>
        <taxon>Cichorioideae</taxon>
        <taxon>Cichorieae</taxon>
        <taxon>Lactucinae</taxon>
        <taxon>Lactuca</taxon>
    </lineage>
</organism>
<evidence type="ECO:0000313" key="3">
    <source>
        <dbReference type="Proteomes" id="UP000235145"/>
    </source>
</evidence>
<feature type="compositionally biased region" description="Acidic residues" evidence="1">
    <location>
        <begin position="54"/>
        <end position="68"/>
    </location>
</feature>
<keyword evidence="3" id="KW-1185">Reference proteome</keyword>
<proteinExistence type="predicted"/>
<protein>
    <submittedName>
        <fullName evidence="2">Uncharacterized protein</fullName>
    </submittedName>
</protein>